<gene>
    <name evidence="3" type="primary">cpaB</name>
    <name evidence="3" type="ORF">H4F90_08885</name>
</gene>
<evidence type="ECO:0000256" key="1">
    <source>
        <dbReference type="SAM" id="MobiDB-lite"/>
    </source>
</evidence>
<feature type="domain" description="SAF" evidence="2">
    <location>
        <begin position="49"/>
        <end position="109"/>
    </location>
</feature>
<sequence>MNGVIKALAIALIVIAIALAAFAWTLSRRAATPGVDGMAGASAPAAPTFPVVVLTQSLAAGQAITAAMLRTERIGFPMAGAVSEPSVLVGRRLAVPLAAGSPVVESQLMSGLALKVGEGERAMALRVDEQIGIGHRVRPGDLVDVFVTVRRDSQELVDSEARLLLSKLRVLAYGSDSVDGPPPGATASSEPPPPGVRPEPARTVVLAVPVDQVPQLVLGQQSGLLSLALRHPDDPTLPTAKPLIEPAPALALAPASGPRSAADLALAGLSLSGLAGELPMDRRPEARRGAAVPAFPAAALPGAAGAAPKRRAAGDSGSVEVIRGGQREQVAY</sequence>
<dbReference type="RefSeq" id="WP_182663659.1">
    <property type="nucleotide sequence ID" value="NZ_JACIVI010000002.1"/>
</dbReference>
<accession>A0A839HUW4</accession>
<dbReference type="AlphaFoldDB" id="A0A839HUW4"/>
<protein>
    <submittedName>
        <fullName evidence="3">Flp pilus assembly protein CpaB</fullName>
    </submittedName>
</protein>
<dbReference type="InterPro" id="IPR031571">
    <property type="entry name" value="RcpC_dom"/>
</dbReference>
<reference evidence="3 4" key="1">
    <citation type="submission" date="2020-08" db="EMBL/GenBank/DDBJ databases">
        <title>Aquariorum lacteus gen. nov., sp. nov., a new member of the family Comamonadaceae, isolated from freshwater aquarium.</title>
        <authorList>
            <person name="Chun S.-J."/>
        </authorList>
    </citation>
    <scope>NUCLEOTIDE SEQUENCE [LARGE SCALE GENOMIC DNA]</scope>
    <source>
        <strain evidence="3 4">SJAQ100</strain>
    </source>
</reference>
<dbReference type="NCBIfam" id="TIGR03177">
    <property type="entry name" value="pilus_cpaB"/>
    <property type="match status" value="1"/>
</dbReference>
<dbReference type="InterPro" id="IPR013974">
    <property type="entry name" value="SAF"/>
</dbReference>
<dbReference type="Pfam" id="PF08666">
    <property type="entry name" value="SAF"/>
    <property type="match status" value="1"/>
</dbReference>
<feature type="region of interest" description="Disordered" evidence="1">
    <location>
        <begin position="176"/>
        <end position="200"/>
    </location>
</feature>
<dbReference type="Pfam" id="PF16976">
    <property type="entry name" value="RcpC"/>
    <property type="match status" value="1"/>
</dbReference>
<evidence type="ECO:0000259" key="2">
    <source>
        <dbReference type="SMART" id="SM00858"/>
    </source>
</evidence>
<feature type="region of interest" description="Disordered" evidence="1">
    <location>
        <begin position="302"/>
        <end position="332"/>
    </location>
</feature>
<evidence type="ECO:0000313" key="3">
    <source>
        <dbReference type="EMBL" id="MBB1162094.1"/>
    </source>
</evidence>
<evidence type="ECO:0000313" key="4">
    <source>
        <dbReference type="Proteomes" id="UP000586093"/>
    </source>
</evidence>
<feature type="compositionally biased region" description="Pro residues" evidence="1">
    <location>
        <begin position="180"/>
        <end position="197"/>
    </location>
</feature>
<dbReference type="EMBL" id="JACIVI010000002">
    <property type="protein sequence ID" value="MBB1162094.1"/>
    <property type="molecule type" value="Genomic_DNA"/>
</dbReference>
<comment type="caution">
    <text evidence="3">The sequence shown here is derived from an EMBL/GenBank/DDBJ whole genome shotgun (WGS) entry which is preliminary data.</text>
</comment>
<dbReference type="CDD" id="cd11614">
    <property type="entry name" value="SAF_CpaB_FlgA_like"/>
    <property type="match status" value="1"/>
</dbReference>
<name>A0A839HUW4_9BURK</name>
<proteinExistence type="predicted"/>
<keyword evidence="4" id="KW-1185">Reference proteome</keyword>
<dbReference type="InterPro" id="IPR017592">
    <property type="entry name" value="Pilus_assmbl_Flp-typ_CpaB"/>
</dbReference>
<organism evidence="3 4">
    <name type="scientific">Aquariibacter albus</name>
    <dbReference type="NCBI Taxonomy" id="2759899"/>
    <lineage>
        <taxon>Bacteria</taxon>
        <taxon>Pseudomonadati</taxon>
        <taxon>Pseudomonadota</taxon>
        <taxon>Betaproteobacteria</taxon>
        <taxon>Burkholderiales</taxon>
        <taxon>Sphaerotilaceae</taxon>
        <taxon>Aquariibacter</taxon>
    </lineage>
</organism>
<dbReference type="Proteomes" id="UP000586093">
    <property type="component" value="Unassembled WGS sequence"/>
</dbReference>
<dbReference type="SMART" id="SM00858">
    <property type="entry name" value="SAF"/>
    <property type="match status" value="1"/>
</dbReference>